<gene>
    <name evidence="1" type="ORF">BpHYR1_036060</name>
</gene>
<proteinExistence type="predicted"/>
<evidence type="ECO:0000313" key="1">
    <source>
        <dbReference type="EMBL" id="RNA28774.1"/>
    </source>
</evidence>
<comment type="caution">
    <text evidence="1">The sequence shown here is derived from an EMBL/GenBank/DDBJ whole genome shotgun (WGS) entry which is preliminary data.</text>
</comment>
<sequence length="63" mass="7156">MTIILSTLLKYFTLNPNDIYWTGAQVGAILAEAYFSLNCLFKSKLSIKAHLSSRHRGVSFQNY</sequence>
<dbReference type="Proteomes" id="UP000276133">
    <property type="component" value="Unassembled WGS sequence"/>
</dbReference>
<reference evidence="1 2" key="1">
    <citation type="journal article" date="2018" name="Sci. Rep.">
        <title>Genomic signatures of local adaptation to the degree of environmental predictability in rotifers.</title>
        <authorList>
            <person name="Franch-Gras L."/>
            <person name="Hahn C."/>
            <person name="Garcia-Roger E.M."/>
            <person name="Carmona M.J."/>
            <person name="Serra M."/>
            <person name="Gomez A."/>
        </authorList>
    </citation>
    <scope>NUCLEOTIDE SEQUENCE [LARGE SCALE GENOMIC DNA]</scope>
    <source>
        <strain evidence="1">HYR1</strain>
    </source>
</reference>
<name>A0A3M7RYY8_BRAPC</name>
<keyword evidence="2" id="KW-1185">Reference proteome</keyword>
<dbReference type="EMBL" id="REGN01002344">
    <property type="protein sequence ID" value="RNA28774.1"/>
    <property type="molecule type" value="Genomic_DNA"/>
</dbReference>
<organism evidence="1 2">
    <name type="scientific">Brachionus plicatilis</name>
    <name type="common">Marine rotifer</name>
    <name type="synonym">Brachionus muelleri</name>
    <dbReference type="NCBI Taxonomy" id="10195"/>
    <lineage>
        <taxon>Eukaryota</taxon>
        <taxon>Metazoa</taxon>
        <taxon>Spiralia</taxon>
        <taxon>Gnathifera</taxon>
        <taxon>Rotifera</taxon>
        <taxon>Eurotatoria</taxon>
        <taxon>Monogononta</taxon>
        <taxon>Pseudotrocha</taxon>
        <taxon>Ploima</taxon>
        <taxon>Brachionidae</taxon>
        <taxon>Brachionus</taxon>
    </lineage>
</organism>
<dbReference type="AlphaFoldDB" id="A0A3M7RYY8"/>
<accession>A0A3M7RYY8</accession>
<protein>
    <submittedName>
        <fullName evidence="1">Uncharacterized protein</fullName>
    </submittedName>
</protein>
<evidence type="ECO:0000313" key="2">
    <source>
        <dbReference type="Proteomes" id="UP000276133"/>
    </source>
</evidence>